<dbReference type="OrthoDB" id="9808398at2"/>
<dbReference type="SUPFAM" id="SSF53474">
    <property type="entry name" value="alpha/beta-Hydrolases"/>
    <property type="match status" value="1"/>
</dbReference>
<dbReference type="EMBL" id="QXFM01000126">
    <property type="protein sequence ID" value="RIV81946.1"/>
    <property type="molecule type" value="Genomic_DNA"/>
</dbReference>
<dbReference type="InterPro" id="IPR050266">
    <property type="entry name" value="AB_hydrolase_sf"/>
</dbReference>
<keyword evidence="2 4" id="KW-0378">Hydrolase</keyword>
<accession>A0A3A1P246</accession>
<proteinExistence type="inferred from homology"/>
<reference evidence="4 5" key="1">
    <citation type="submission" date="2018-08" db="EMBL/GenBank/DDBJ databases">
        <title>Erythrobacter zhengii sp.nov., a bacterium isolated from deep-sea sediment.</title>
        <authorList>
            <person name="Fang C."/>
            <person name="Wu Y.-H."/>
            <person name="Sun C."/>
            <person name="Wang H."/>
            <person name="Cheng H."/>
            <person name="Meng F.-X."/>
            <person name="Wang C.-S."/>
            <person name="Xu X.-W."/>
        </authorList>
    </citation>
    <scope>NUCLEOTIDE SEQUENCE [LARGE SCALE GENOMIC DNA]</scope>
    <source>
        <strain evidence="4 5">CCTCC AB 2015396</strain>
    </source>
</reference>
<dbReference type="Pfam" id="PF12697">
    <property type="entry name" value="Abhydrolase_6"/>
    <property type="match status" value="1"/>
</dbReference>
<dbReference type="InterPro" id="IPR000639">
    <property type="entry name" value="Epox_hydrolase-like"/>
</dbReference>
<name>A0A3A1P246_9SPHN</name>
<dbReference type="PANTHER" id="PTHR43798">
    <property type="entry name" value="MONOACYLGLYCEROL LIPASE"/>
    <property type="match status" value="1"/>
</dbReference>
<dbReference type="RefSeq" id="WP_119593955.1">
    <property type="nucleotide sequence ID" value="NZ_QXFM01000126.1"/>
</dbReference>
<dbReference type="AlphaFoldDB" id="A0A3A1P246"/>
<dbReference type="Gene3D" id="3.40.50.1820">
    <property type="entry name" value="alpha/beta hydrolase"/>
    <property type="match status" value="1"/>
</dbReference>
<dbReference type="InterPro" id="IPR029058">
    <property type="entry name" value="AB_hydrolase_fold"/>
</dbReference>
<evidence type="ECO:0000256" key="2">
    <source>
        <dbReference type="ARBA" id="ARBA00022801"/>
    </source>
</evidence>
<evidence type="ECO:0000313" key="4">
    <source>
        <dbReference type="EMBL" id="RIV81946.1"/>
    </source>
</evidence>
<feature type="domain" description="AB hydrolase-1" evidence="3">
    <location>
        <begin position="29"/>
        <end position="280"/>
    </location>
</feature>
<organism evidence="4 5">
    <name type="scientific">Aurantiacibacter xanthus</name>
    <dbReference type="NCBI Taxonomy" id="1784712"/>
    <lineage>
        <taxon>Bacteria</taxon>
        <taxon>Pseudomonadati</taxon>
        <taxon>Pseudomonadota</taxon>
        <taxon>Alphaproteobacteria</taxon>
        <taxon>Sphingomonadales</taxon>
        <taxon>Erythrobacteraceae</taxon>
        <taxon>Aurantiacibacter</taxon>
    </lineage>
</organism>
<evidence type="ECO:0000313" key="5">
    <source>
        <dbReference type="Proteomes" id="UP000265366"/>
    </source>
</evidence>
<sequence length="296" mass="33002">MMRPASRFVQPGELRLHVTTWGDEAAPPVLLVHGLWDHNRSWDWIAARLAQTHFVIAPDLRGHGDSQWASPDGYTLGAHVLDLADVIAAMELEQVVLVGHSLGGALGLRLAAAFPERIAAMVGIECVTLPIQRDEMAAHRPYPLRLRDWIERRRNKRATEPTRFANADEARQRLARNHPELDAETVKRLAIYGLREAPDGGYAWKFDPLVRGRPPEDQRADDLRDVLAATACPTLLVYGDSAKRPAPGPDLLGLMRDVRLEIMPGGSHLLHHQMRDAFCDLLIPFLKQHSGKACHA</sequence>
<dbReference type="GO" id="GO:0016787">
    <property type="term" value="F:hydrolase activity"/>
    <property type="evidence" value="ECO:0007669"/>
    <property type="project" value="UniProtKB-KW"/>
</dbReference>
<protein>
    <submittedName>
        <fullName evidence="4">Alpha/beta hydrolase</fullName>
    </submittedName>
</protein>
<comment type="caution">
    <text evidence="4">The sequence shown here is derived from an EMBL/GenBank/DDBJ whole genome shotgun (WGS) entry which is preliminary data.</text>
</comment>
<comment type="similarity">
    <text evidence="1">Belongs to the AB hydrolase superfamily.</text>
</comment>
<gene>
    <name evidence="4" type="ORF">D2V17_16265</name>
</gene>
<evidence type="ECO:0000256" key="1">
    <source>
        <dbReference type="ARBA" id="ARBA00008645"/>
    </source>
</evidence>
<dbReference type="InterPro" id="IPR000073">
    <property type="entry name" value="AB_hydrolase_1"/>
</dbReference>
<dbReference type="Proteomes" id="UP000265366">
    <property type="component" value="Unassembled WGS sequence"/>
</dbReference>
<evidence type="ECO:0000259" key="3">
    <source>
        <dbReference type="Pfam" id="PF12697"/>
    </source>
</evidence>
<dbReference type="PRINTS" id="PR00111">
    <property type="entry name" value="ABHYDROLASE"/>
</dbReference>
<dbReference type="PRINTS" id="PR00412">
    <property type="entry name" value="EPOXHYDRLASE"/>
</dbReference>
<keyword evidence="5" id="KW-1185">Reference proteome</keyword>
<dbReference type="PANTHER" id="PTHR43798:SF14">
    <property type="entry name" value="SERINE HYDROLASE-LIKE PROTEIN DDB_G0286239"/>
    <property type="match status" value="1"/>
</dbReference>
<dbReference type="GO" id="GO:0016020">
    <property type="term" value="C:membrane"/>
    <property type="evidence" value="ECO:0007669"/>
    <property type="project" value="TreeGrafter"/>
</dbReference>